<feature type="compositionally biased region" description="Basic and acidic residues" evidence="1">
    <location>
        <begin position="89"/>
        <end position="103"/>
    </location>
</feature>
<feature type="compositionally biased region" description="Acidic residues" evidence="1">
    <location>
        <begin position="274"/>
        <end position="287"/>
    </location>
</feature>
<organism evidence="2 3">
    <name type="scientific">Halobellus litoreus</name>
    <dbReference type="NCBI Taxonomy" id="755310"/>
    <lineage>
        <taxon>Archaea</taxon>
        <taxon>Methanobacteriati</taxon>
        <taxon>Methanobacteriota</taxon>
        <taxon>Stenosarchaea group</taxon>
        <taxon>Halobacteria</taxon>
        <taxon>Halobacteriales</taxon>
        <taxon>Haloferacaceae</taxon>
        <taxon>Halobellus</taxon>
    </lineage>
</organism>
<proteinExistence type="predicted"/>
<evidence type="ECO:0000313" key="2">
    <source>
        <dbReference type="EMBL" id="MFD1687028.1"/>
    </source>
</evidence>
<feature type="region of interest" description="Disordered" evidence="1">
    <location>
        <begin position="64"/>
        <end position="103"/>
    </location>
</feature>
<gene>
    <name evidence="2" type="ORF">ACFSAS_15565</name>
</gene>
<dbReference type="RefSeq" id="WP_256309132.1">
    <property type="nucleotide sequence ID" value="NZ_JANHAW010000004.1"/>
</dbReference>
<dbReference type="AlphaFoldDB" id="A0ABD6E3G8"/>
<evidence type="ECO:0000256" key="1">
    <source>
        <dbReference type="SAM" id="MobiDB-lite"/>
    </source>
</evidence>
<accession>A0ABD6E3G8</accession>
<feature type="region of interest" description="Disordered" evidence="1">
    <location>
        <begin position="452"/>
        <end position="475"/>
    </location>
</feature>
<evidence type="ECO:0000313" key="3">
    <source>
        <dbReference type="Proteomes" id="UP001597092"/>
    </source>
</evidence>
<reference evidence="2 3" key="1">
    <citation type="journal article" date="2019" name="Int. J. Syst. Evol. Microbiol.">
        <title>The Global Catalogue of Microorganisms (GCM) 10K type strain sequencing project: providing services to taxonomists for standard genome sequencing and annotation.</title>
        <authorList>
            <consortium name="The Broad Institute Genomics Platform"/>
            <consortium name="The Broad Institute Genome Sequencing Center for Infectious Disease"/>
            <person name="Wu L."/>
            <person name="Ma J."/>
        </authorList>
    </citation>
    <scope>NUCLEOTIDE SEQUENCE [LARGE SCALE GENOMIC DNA]</scope>
    <source>
        <strain evidence="2 3">CGMCC 1.10387</strain>
    </source>
</reference>
<comment type="caution">
    <text evidence="2">The sequence shown here is derived from an EMBL/GenBank/DDBJ whole genome shotgun (WGS) entry which is preliminary data.</text>
</comment>
<protein>
    <submittedName>
        <fullName evidence="2">Uncharacterized protein</fullName>
    </submittedName>
</protein>
<dbReference type="Proteomes" id="UP001597092">
    <property type="component" value="Unassembled WGS sequence"/>
</dbReference>
<name>A0ABD6E3G8_9EURY</name>
<dbReference type="EMBL" id="JBHUDP010000007">
    <property type="protein sequence ID" value="MFD1687028.1"/>
    <property type="molecule type" value="Genomic_DNA"/>
</dbReference>
<keyword evidence="3" id="KW-1185">Reference proteome</keyword>
<feature type="compositionally biased region" description="Low complexity" evidence="1">
    <location>
        <begin position="460"/>
        <end position="475"/>
    </location>
</feature>
<feature type="region of interest" description="Disordered" evidence="1">
    <location>
        <begin position="267"/>
        <end position="292"/>
    </location>
</feature>
<sequence length="596" mass="66092">MTLTNWIRVEPEARSEELPARNACVHDPLWLLGRQWQFGEFEGEDAGSPIELSYALVSDSMTRYQLGDGEPQPYGGSGDGSESPPLEPLVEREPVRPRTNESRTDIRQAVEAGEHFLRLLRQAEVTGQDGSPLEPADFPEFRLDAAEWDAAELDEEEERYAMVVSGRVLDGEALLQAFEDDTREHPTPAAIQNLDRERYEEAVTRFCTWYRDMYDEPAPDESSAWDPDRMEYRFAVSTGADATETVFEADSYESGHLDWHSFSVDDDRSLQTEAEGEAEPTEPEGEPATETRENRMVPTVASYPGMPAPRYWEFEDGNVNLPAIDMAAEDLSRLIIQEFGLVSGDDWFVAPVPMTVGSLGRITNLEVTTTFGERHEIDSLLEEDRGEGTSLWNMYTFPETADGSGPGLFLPPLLADTLETEAVEEVEFARDEMANVGWAIERTVEGSIGQALSREEARSGATAPPTEPTAGPVEAGESEAVYRLMGSVPEYWFPLLPQPATPGAIGEIHLKLGRLLSTDPESASAPHGRILDEQDLDIPEEEVSRAGTTVTRTYQLARWMDGSTRVWSGRTAQVGRGDVSSGLEFDWLEEETPNSG</sequence>